<comment type="caution">
    <text evidence="2">The sequence shown here is derived from an EMBL/GenBank/DDBJ whole genome shotgun (WGS) entry which is preliminary data.</text>
</comment>
<organism evidence="2 3">
    <name type="scientific">Astrephomene gubernaculifera</name>
    <dbReference type="NCBI Taxonomy" id="47775"/>
    <lineage>
        <taxon>Eukaryota</taxon>
        <taxon>Viridiplantae</taxon>
        <taxon>Chlorophyta</taxon>
        <taxon>core chlorophytes</taxon>
        <taxon>Chlorophyceae</taxon>
        <taxon>CS clade</taxon>
        <taxon>Chlamydomonadales</taxon>
        <taxon>Astrephomenaceae</taxon>
        <taxon>Astrephomene</taxon>
    </lineage>
</organism>
<feature type="region of interest" description="Disordered" evidence="1">
    <location>
        <begin position="332"/>
        <end position="355"/>
    </location>
</feature>
<dbReference type="AlphaFoldDB" id="A0AAD3DQ80"/>
<dbReference type="Proteomes" id="UP001054857">
    <property type="component" value="Unassembled WGS sequence"/>
</dbReference>
<evidence type="ECO:0000256" key="1">
    <source>
        <dbReference type="SAM" id="MobiDB-lite"/>
    </source>
</evidence>
<name>A0AAD3DQ80_9CHLO</name>
<reference evidence="2 3" key="1">
    <citation type="journal article" date="2021" name="Sci. Rep.">
        <title>Genome sequencing of the multicellular alga Astrephomene provides insights into convergent evolution of germ-soma differentiation.</title>
        <authorList>
            <person name="Yamashita S."/>
            <person name="Yamamoto K."/>
            <person name="Matsuzaki R."/>
            <person name="Suzuki S."/>
            <person name="Yamaguchi H."/>
            <person name="Hirooka S."/>
            <person name="Minakuchi Y."/>
            <person name="Miyagishima S."/>
            <person name="Kawachi M."/>
            <person name="Toyoda A."/>
            <person name="Nozaki H."/>
        </authorList>
    </citation>
    <scope>NUCLEOTIDE SEQUENCE [LARGE SCALE GENOMIC DNA]</scope>
    <source>
        <strain evidence="2 3">NIES-4017</strain>
    </source>
</reference>
<dbReference type="EMBL" id="BMAR01000011">
    <property type="protein sequence ID" value="GFR46015.1"/>
    <property type="molecule type" value="Genomic_DNA"/>
</dbReference>
<protein>
    <submittedName>
        <fullName evidence="2">Uncharacterized protein</fullName>
    </submittedName>
</protein>
<evidence type="ECO:0000313" key="3">
    <source>
        <dbReference type="Proteomes" id="UP001054857"/>
    </source>
</evidence>
<gene>
    <name evidence="2" type="ORF">Agub_g7494</name>
</gene>
<keyword evidence="3" id="KW-1185">Reference proteome</keyword>
<accession>A0AAD3DQ80</accession>
<sequence>MAARDFSATYVGICGDEQHKKRRRLAQVYASRASGKAYFDRCMPSEPRQPSQQSGLTTKRMDVTLLKPTAAVLLYNLQQHGTLLQRLGHGKQPTPQMDPGAPEVAEGRTGLQARSRTPQHILGGASMKVDAEEGTMDNRFDTSPCPGTLADYITAIQARGGRIRWRPEDVKAMLMHLASLPPGSSGVDTKQAMEKLGIAHLPDPDNKLCVCVTFKLHTIRNTLAHGRDPLAGEAMPRARPGTYNFRGWLKQALLTLPNCEGTLAQAAAILEADPDISPKLDRRPDHHYHSFPVWRTHLKRAASWCPEFVNTGRKQGKGAIYRYDEGVAQALQEGRKPPKAPKGRVPHLGARGGCN</sequence>
<proteinExistence type="predicted"/>
<evidence type="ECO:0000313" key="2">
    <source>
        <dbReference type="EMBL" id="GFR46015.1"/>
    </source>
</evidence>